<dbReference type="STRING" id="1313296.SAMN05661091_0145"/>
<keyword evidence="6" id="KW-1185">Reference proteome</keyword>
<evidence type="ECO:0000256" key="1">
    <source>
        <dbReference type="ARBA" id="ARBA00023015"/>
    </source>
</evidence>
<dbReference type="InterPro" id="IPR036388">
    <property type="entry name" value="WH-like_DNA-bd_sf"/>
</dbReference>
<evidence type="ECO:0000256" key="3">
    <source>
        <dbReference type="ARBA" id="ARBA00023163"/>
    </source>
</evidence>
<dbReference type="EMBL" id="LT840184">
    <property type="protein sequence ID" value="SMF65225.1"/>
    <property type="molecule type" value="Genomic_DNA"/>
</dbReference>
<dbReference type="AlphaFoldDB" id="A0A1X7G7B8"/>
<dbReference type="PROSITE" id="PS50995">
    <property type="entry name" value="HTH_MARR_2"/>
    <property type="match status" value="1"/>
</dbReference>
<dbReference type="PROSITE" id="PS01117">
    <property type="entry name" value="HTH_MARR_1"/>
    <property type="match status" value="1"/>
</dbReference>
<name>A0A1X7G7B8_9BACL</name>
<dbReference type="GO" id="GO:0003700">
    <property type="term" value="F:DNA-binding transcription factor activity"/>
    <property type="evidence" value="ECO:0007669"/>
    <property type="project" value="InterPro"/>
</dbReference>
<dbReference type="InterPro" id="IPR036390">
    <property type="entry name" value="WH_DNA-bd_sf"/>
</dbReference>
<evidence type="ECO:0000259" key="4">
    <source>
        <dbReference type="PROSITE" id="PS50995"/>
    </source>
</evidence>
<gene>
    <name evidence="5" type="ORF">SAMN05661091_0145</name>
</gene>
<dbReference type="Pfam" id="PF01047">
    <property type="entry name" value="MarR"/>
    <property type="match status" value="1"/>
</dbReference>
<evidence type="ECO:0000256" key="2">
    <source>
        <dbReference type="ARBA" id="ARBA00023125"/>
    </source>
</evidence>
<keyword evidence="1" id="KW-0805">Transcription regulation</keyword>
<dbReference type="PRINTS" id="PR00598">
    <property type="entry name" value="HTHMARR"/>
</dbReference>
<protein>
    <submittedName>
        <fullName evidence="5">DNA-binding transcriptional regulator, MarR family</fullName>
    </submittedName>
</protein>
<dbReference type="Proteomes" id="UP000192940">
    <property type="component" value="Chromosome I"/>
</dbReference>
<keyword evidence="3" id="KW-0804">Transcription</keyword>
<evidence type="ECO:0000313" key="5">
    <source>
        <dbReference type="EMBL" id="SMF65225.1"/>
    </source>
</evidence>
<feature type="domain" description="HTH marR-type" evidence="4">
    <location>
        <begin position="1"/>
        <end position="121"/>
    </location>
</feature>
<proteinExistence type="predicted"/>
<dbReference type="GO" id="GO:0006950">
    <property type="term" value="P:response to stress"/>
    <property type="evidence" value="ECO:0007669"/>
    <property type="project" value="TreeGrafter"/>
</dbReference>
<sequence>MNSLVVGFSKLLDNDLTTSQYFILQMLASENMYTSSEIASALDVTLSAVTNLSNKLVRKGYVERIPSQTDRRSIYLKITEQGLNVNAQMLERYKELTDGLGFDFSEQEVDLLIASYERMIERLQQNNQ</sequence>
<dbReference type="PANTHER" id="PTHR33164:SF67">
    <property type="entry name" value="TRANSCRIPTIONAL REGULATOR, MARR FAMILY"/>
    <property type="match status" value="1"/>
</dbReference>
<evidence type="ECO:0000313" key="6">
    <source>
        <dbReference type="Proteomes" id="UP000192940"/>
    </source>
</evidence>
<dbReference type="SMART" id="SM00347">
    <property type="entry name" value="HTH_MARR"/>
    <property type="match status" value="1"/>
</dbReference>
<accession>A0A1X7G7B8</accession>
<dbReference type="SUPFAM" id="SSF46785">
    <property type="entry name" value="Winged helix' DNA-binding domain"/>
    <property type="match status" value="1"/>
</dbReference>
<reference evidence="5 6" key="1">
    <citation type="submission" date="2017-04" db="EMBL/GenBank/DDBJ databases">
        <authorList>
            <person name="Afonso C.L."/>
            <person name="Miller P.J."/>
            <person name="Scott M.A."/>
            <person name="Spackman E."/>
            <person name="Goraichik I."/>
            <person name="Dimitrov K.M."/>
            <person name="Suarez D.L."/>
            <person name="Swayne D.E."/>
        </authorList>
    </citation>
    <scope>NUCLEOTIDE SEQUENCE [LARGE SCALE GENOMIC DNA]</scope>
    <source>
        <strain evidence="5 6">N3/975</strain>
    </source>
</reference>
<keyword evidence="2 5" id="KW-0238">DNA-binding</keyword>
<dbReference type="RefSeq" id="WP_244562914.1">
    <property type="nucleotide sequence ID" value="NZ_LT840184.1"/>
</dbReference>
<dbReference type="InterPro" id="IPR000835">
    <property type="entry name" value="HTH_MarR-typ"/>
</dbReference>
<dbReference type="PANTHER" id="PTHR33164">
    <property type="entry name" value="TRANSCRIPTIONAL REGULATOR, MARR FAMILY"/>
    <property type="match status" value="1"/>
</dbReference>
<organism evidence="5 6">
    <name type="scientific">Paenibacillus uliginis N3/975</name>
    <dbReference type="NCBI Taxonomy" id="1313296"/>
    <lineage>
        <taxon>Bacteria</taxon>
        <taxon>Bacillati</taxon>
        <taxon>Bacillota</taxon>
        <taxon>Bacilli</taxon>
        <taxon>Bacillales</taxon>
        <taxon>Paenibacillaceae</taxon>
        <taxon>Paenibacillus</taxon>
    </lineage>
</organism>
<dbReference type="Gene3D" id="1.10.10.10">
    <property type="entry name" value="Winged helix-like DNA-binding domain superfamily/Winged helix DNA-binding domain"/>
    <property type="match status" value="1"/>
</dbReference>
<dbReference type="InterPro" id="IPR023187">
    <property type="entry name" value="Tscrpt_reg_MarR-type_CS"/>
</dbReference>
<dbReference type="InterPro" id="IPR039422">
    <property type="entry name" value="MarR/SlyA-like"/>
</dbReference>
<dbReference type="GO" id="GO:0003677">
    <property type="term" value="F:DNA binding"/>
    <property type="evidence" value="ECO:0007669"/>
    <property type="project" value="UniProtKB-KW"/>
</dbReference>